<protein>
    <recommendedName>
        <fullName evidence="2">Glycosyltransferase 2-like domain-containing protein</fullName>
    </recommendedName>
</protein>
<dbReference type="Pfam" id="PF00535">
    <property type="entry name" value="Glycos_transf_2"/>
    <property type="match status" value="1"/>
</dbReference>
<proteinExistence type="inferred from homology"/>
<dbReference type="PANTHER" id="PTHR22916:SF3">
    <property type="entry name" value="UDP-GLCNAC:BETAGAL BETA-1,3-N-ACETYLGLUCOSAMINYLTRANSFERASE-LIKE PROTEIN 1"/>
    <property type="match status" value="1"/>
</dbReference>
<keyword evidence="4" id="KW-1185">Reference proteome</keyword>
<evidence type="ECO:0000313" key="3">
    <source>
        <dbReference type="EMBL" id="OKP81751.1"/>
    </source>
</evidence>
<dbReference type="SUPFAM" id="SSF53448">
    <property type="entry name" value="Nucleotide-diphospho-sugar transferases"/>
    <property type="match status" value="1"/>
</dbReference>
<gene>
    <name evidence="3" type="ORF">A3844_25560</name>
</gene>
<dbReference type="Proteomes" id="UP000186058">
    <property type="component" value="Unassembled WGS sequence"/>
</dbReference>
<dbReference type="Gene3D" id="3.90.550.10">
    <property type="entry name" value="Spore Coat Polysaccharide Biosynthesis Protein SpsA, Chain A"/>
    <property type="match status" value="1"/>
</dbReference>
<feature type="domain" description="Glycosyltransferase 2-like" evidence="2">
    <location>
        <begin position="66"/>
        <end position="197"/>
    </location>
</feature>
<organism evidence="3 4">
    <name type="scientific">Paenibacillus helianthi</name>
    <dbReference type="NCBI Taxonomy" id="1349432"/>
    <lineage>
        <taxon>Bacteria</taxon>
        <taxon>Bacillati</taxon>
        <taxon>Bacillota</taxon>
        <taxon>Bacilli</taxon>
        <taxon>Bacillales</taxon>
        <taxon>Paenibacillaceae</taxon>
        <taxon>Paenibacillus</taxon>
    </lineage>
</organism>
<evidence type="ECO:0000313" key="4">
    <source>
        <dbReference type="Proteomes" id="UP000186058"/>
    </source>
</evidence>
<dbReference type="RefSeq" id="WP_074108981.1">
    <property type="nucleotide sequence ID" value="NZ_LVWI01000074.1"/>
</dbReference>
<comment type="caution">
    <text evidence="3">The sequence shown here is derived from an EMBL/GenBank/DDBJ whole genome shotgun (WGS) entry which is preliminary data.</text>
</comment>
<dbReference type="CDD" id="cd00761">
    <property type="entry name" value="Glyco_tranf_GTA_type"/>
    <property type="match status" value="1"/>
</dbReference>
<name>A0ABX3EIW7_9BACL</name>
<evidence type="ECO:0000259" key="2">
    <source>
        <dbReference type="Pfam" id="PF00535"/>
    </source>
</evidence>
<evidence type="ECO:0000256" key="1">
    <source>
        <dbReference type="ARBA" id="ARBA00006739"/>
    </source>
</evidence>
<accession>A0ABX3EIW7</accession>
<reference evidence="3 4" key="1">
    <citation type="submission" date="2016-03" db="EMBL/GenBank/DDBJ databases">
        <authorList>
            <person name="Sant'Anna F.H."/>
            <person name="Ambrosini A."/>
            <person name="Souza R."/>
            <person name="Bach E."/>
            <person name="Fernandes G."/>
            <person name="Balsanelli E."/>
            <person name="Baura V.A."/>
            <person name="Souza E.M."/>
            <person name="Passaglia L."/>
        </authorList>
    </citation>
    <scope>NUCLEOTIDE SEQUENCE [LARGE SCALE GENOMIC DNA]</scope>
    <source>
        <strain evidence="3 4">P26E</strain>
    </source>
</reference>
<dbReference type="InterPro" id="IPR029044">
    <property type="entry name" value="Nucleotide-diphossugar_trans"/>
</dbReference>
<dbReference type="InterPro" id="IPR001173">
    <property type="entry name" value="Glyco_trans_2-like"/>
</dbReference>
<sequence length="337" mass="39475">MNIKQGIRKIAKRIYILSPVPYKVKKRMSYFVKRNFFREYSGEGIIDIYSNSYKSSILNENAKKVSVVIPNYNYAEYIVERIDSVLLQTYPIHELIIIDDCSRDNSVGVIEDHLKKLGSPKNIKFIINEKNSGNVFAQWQYGFKHASGDYVWIAEADDSCHPRFLESVMEGFHDDDVVISYCESLTMNEHNQVLMKDLRPWIDIYKTGKWDKSYILDGSEEITSTMCINNTIANASSAVFKNGDYHEILEISRGYRLAGDWYAYMRILEFGKVAYLDESLNYHRMQEKSVTLSINKELEFAEICRVQDYALNNYTLKDEVKQRVLERRERERLRFGL</sequence>
<comment type="similarity">
    <text evidence="1">Belongs to the glycosyltransferase 2 family.</text>
</comment>
<dbReference type="PANTHER" id="PTHR22916">
    <property type="entry name" value="GLYCOSYLTRANSFERASE"/>
    <property type="match status" value="1"/>
</dbReference>
<dbReference type="EMBL" id="LVWI01000074">
    <property type="protein sequence ID" value="OKP81751.1"/>
    <property type="molecule type" value="Genomic_DNA"/>
</dbReference>